<evidence type="ECO:0000313" key="4">
    <source>
        <dbReference type="Proteomes" id="UP001174936"/>
    </source>
</evidence>
<evidence type="ECO:0000256" key="2">
    <source>
        <dbReference type="ARBA" id="ARBA00022801"/>
    </source>
</evidence>
<dbReference type="SUPFAM" id="SSF53474">
    <property type="entry name" value="alpha/beta-Hydrolases"/>
    <property type="match status" value="1"/>
</dbReference>
<gene>
    <name evidence="3" type="ORF">B0T16DRAFT_428563</name>
</gene>
<evidence type="ECO:0000313" key="3">
    <source>
        <dbReference type="EMBL" id="KAK0645414.1"/>
    </source>
</evidence>
<accession>A0AA39Y477</accession>
<keyword evidence="4" id="KW-1185">Reference proteome</keyword>
<dbReference type="EMBL" id="JAULSV010000004">
    <property type="protein sequence ID" value="KAK0645414.1"/>
    <property type="molecule type" value="Genomic_DNA"/>
</dbReference>
<dbReference type="InterPro" id="IPR052558">
    <property type="entry name" value="Siderophore_Hydrolase_D"/>
</dbReference>
<reference evidence="3" key="1">
    <citation type="submission" date="2023-06" db="EMBL/GenBank/DDBJ databases">
        <title>Genome-scale phylogeny and comparative genomics of the fungal order Sordariales.</title>
        <authorList>
            <consortium name="Lawrence Berkeley National Laboratory"/>
            <person name="Hensen N."/>
            <person name="Bonometti L."/>
            <person name="Westerberg I."/>
            <person name="Brannstrom I.O."/>
            <person name="Guillou S."/>
            <person name="Cros-Aarteil S."/>
            <person name="Calhoun S."/>
            <person name="Haridas S."/>
            <person name="Kuo A."/>
            <person name="Mondo S."/>
            <person name="Pangilinan J."/>
            <person name="Riley R."/>
            <person name="Labutti K."/>
            <person name="Andreopoulos B."/>
            <person name="Lipzen A."/>
            <person name="Chen C."/>
            <person name="Yanf M."/>
            <person name="Daum C."/>
            <person name="Ng V."/>
            <person name="Clum A."/>
            <person name="Steindorff A."/>
            <person name="Ohm R."/>
            <person name="Martin F."/>
            <person name="Silar P."/>
            <person name="Natvig D."/>
            <person name="Lalanne C."/>
            <person name="Gautier V."/>
            <person name="Ament-Velasquez S.L."/>
            <person name="Kruys A."/>
            <person name="Hutchinson M.I."/>
            <person name="Powell A.J."/>
            <person name="Barry K."/>
            <person name="Miller A.N."/>
            <person name="Grigoriev I.V."/>
            <person name="Debuchy R."/>
            <person name="Gladieux P."/>
            <person name="Thoren M.H."/>
            <person name="Johannesson H."/>
        </authorList>
    </citation>
    <scope>NUCLEOTIDE SEQUENCE</scope>
    <source>
        <strain evidence="3">SMH2532-1</strain>
    </source>
</reference>
<evidence type="ECO:0000256" key="1">
    <source>
        <dbReference type="ARBA" id="ARBA00005622"/>
    </source>
</evidence>
<dbReference type="Proteomes" id="UP001174936">
    <property type="component" value="Unassembled WGS sequence"/>
</dbReference>
<dbReference type="AlphaFoldDB" id="A0AA39Y477"/>
<sequence length="319" mass="35109">MTSLNTSLNGWSFHPFPAFAPTLYPNTAFWNASNPSKNLTYQIQLSWPFSWSSSPNLASNKSALTMYVLDGNALGTTAADAFKRRPPPPASQPDGLVVSIGYPLTDSVYAISQRAVDFSPPLPTPGQTPPSGADEFLAFISKTLRPWVRKKIFPSVTFKRDALYGHSFGGLFVVYALISQPDAFDTFLAASPSLYWNRGYILDEVSNRLGSLAGSSTTPVGLWPIGLNLSQPAVVISYGDVEQFPVRRRKETEAEFQARKRTISTRFNSTMTVSCHDLFDRIKGSGKVRDVVLKEYAGQEHNSVAASAITDGLEYFIDW</sequence>
<keyword evidence="2 3" id="KW-0378">Hydrolase</keyword>
<organism evidence="3 4">
    <name type="scientific">Cercophora newfieldiana</name>
    <dbReference type="NCBI Taxonomy" id="92897"/>
    <lineage>
        <taxon>Eukaryota</taxon>
        <taxon>Fungi</taxon>
        <taxon>Dikarya</taxon>
        <taxon>Ascomycota</taxon>
        <taxon>Pezizomycotina</taxon>
        <taxon>Sordariomycetes</taxon>
        <taxon>Sordariomycetidae</taxon>
        <taxon>Sordariales</taxon>
        <taxon>Lasiosphaeriaceae</taxon>
        <taxon>Cercophora</taxon>
    </lineage>
</organism>
<dbReference type="PANTHER" id="PTHR40841:SF2">
    <property type="entry name" value="SIDEROPHORE-DEGRADING ESTERASE (EUROFUNG)"/>
    <property type="match status" value="1"/>
</dbReference>
<dbReference type="Pfam" id="PF00756">
    <property type="entry name" value="Esterase"/>
    <property type="match status" value="1"/>
</dbReference>
<dbReference type="InterPro" id="IPR000801">
    <property type="entry name" value="Esterase-like"/>
</dbReference>
<proteinExistence type="inferred from homology"/>
<protein>
    <submittedName>
        <fullName evidence="3">Alpha/Beta hydrolase protein</fullName>
    </submittedName>
</protein>
<comment type="caution">
    <text evidence="3">The sequence shown here is derived from an EMBL/GenBank/DDBJ whole genome shotgun (WGS) entry which is preliminary data.</text>
</comment>
<dbReference type="PANTHER" id="PTHR40841">
    <property type="entry name" value="SIDEROPHORE TRIACETYLFUSARININE C ESTERASE"/>
    <property type="match status" value="1"/>
</dbReference>
<name>A0AA39Y477_9PEZI</name>
<dbReference type="GO" id="GO:0016788">
    <property type="term" value="F:hydrolase activity, acting on ester bonds"/>
    <property type="evidence" value="ECO:0007669"/>
    <property type="project" value="TreeGrafter"/>
</dbReference>
<dbReference type="Gene3D" id="3.40.50.1820">
    <property type="entry name" value="alpha/beta hydrolase"/>
    <property type="match status" value="1"/>
</dbReference>
<dbReference type="InterPro" id="IPR029058">
    <property type="entry name" value="AB_hydrolase_fold"/>
</dbReference>
<comment type="similarity">
    <text evidence="1">Belongs to the esterase D family.</text>
</comment>